<name>A0A094ZRX6_SCHHA</name>
<keyword evidence="5" id="KW-0012">Acyltransferase</keyword>
<evidence type="ECO:0000313" key="10">
    <source>
        <dbReference type="Proteomes" id="UP000471633"/>
    </source>
</evidence>
<reference evidence="8" key="4">
    <citation type="journal article" date="2022" name="PLoS Pathog.">
        <title>Chromosome-level genome of Schistosoma haematobium underpins genome-wide explorations of molecular variation.</title>
        <authorList>
            <person name="Stroehlein A.J."/>
            <person name="Korhonen P.K."/>
            <person name="Lee V.V."/>
            <person name="Ralph S.A."/>
            <person name="Mentink-Kane M."/>
            <person name="You H."/>
            <person name="McManus D.P."/>
            <person name="Tchuente L.T."/>
            <person name="Stothard J.R."/>
            <person name="Kaur P."/>
            <person name="Dudchenko O."/>
            <person name="Aiden E.L."/>
            <person name="Yang B."/>
            <person name="Yang H."/>
            <person name="Emery A.M."/>
            <person name="Webster B.L."/>
            <person name="Brindley P.J."/>
            <person name="Rollinson D."/>
            <person name="Chang B.C.H."/>
            <person name="Gasser R.B."/>
            <person name="Young N.D."/>
        </authorList>
    </citation>
    <scope>NUCLEOTIDE SEQUENCE</scope>
</reference>
<dbReference type="Proteomes" id="UP000471633">
    <property type="component" value="Unassembled WGS sequence"/>
</dbReference>
<protein>
    <recommendedName>
        <fullName evidence="3">glutaminyl-peptide cyclotransferase</fullName>
        <ecNumber evidence="3">2.3.2.5</ecNumber>
    </recommendedName>
</protein>
<gene>
    <name evidence="8" type="ORF">MS3_00002383</name>
    <name evidence="9" type="ORF">MS3_05861</name>
</gene>
<evidence type="ECO:0000256" key="4">
    <source>
        <dbReference type="ARBA" id="ARBA00022679"/>
    </source>
</evidence>
<keyword evidence="10" id="KW-1185">Reference proteome</keyword>
<comment type="similarity">
    <text evidence="2">Belongs to the glutaminyl-peptide cyclotransferase family.</text>
</comment>
<reference evidence="8" key="3">
    <citation type="submission" date="2021-06" db="EMBL/GenBank/DDBJ databases">
        <title>Chromosome-level genome assembly for S. haematobium.</title>
        <authorList>
            <person name="Stroehlein A.J."/>
        </authorList>
    </citation>
    <scope>NUCLEOTIDE SEQUENCE</scope>
</reference>
<dbReference type="STRING" id="6185.A0A094ZRX6"/>
<dbReference type="KEGG" id="shx:MS3_00002383"/>
<dbReference type="EC" id="2.3.2.5" evidence="3"/>
<dbReference type="PANTHER" id="PTHR12283:SF6">
    <property type="entry name" value="GLUTAMINYL-PEPTIDE CYCLOTRANSFERASE-RELATED"/>
    <property type="match status" value="1"/>
</dbReference>
<evidence type="ECO:0000256" key="3">
    <source>
        <dbReference type="ARBA" id="ARBA00012012"/>
    </source>
</evidence>
<dbReference type="Pfam" id="PF04389">
    <property type="entry name" value="Peptidase_M28"/>
    <property type="match status" value="1"/>
</dbReference>
<dbReference type="Gene3D" id="3.40.630.10">
    <property type="entry name" value="Zn peptidases"/>
    <property type="match status" value="1"/>
</dbReference>
<evidence type="ECO:0000313" key="9">
    <source>
        <dbReference type="EMBL" id="KGB37520.1"/>
    </source>
</evidence>
<comment type="catalytic activity">
    <reaction evidence="1">
        <text>N-terminal L-glutaminyl-[peptide] = N-terminal 5-oxo-L-prolyl-[peptide] + NH4(+)</text>
        <dbReference type="Rhea" id="RHEA:23652"/>
        <dbReference type="Rhea" id="RHEA-COMP:11736"/>
        <dbReference type="Rhea" id="RHEA-COMP:11846"/>
        <dbReference type="ChEBI" id="CHEBI:28938"/>
        <dbReference type="ChEBI" id="CHEBI:64722"/>
        <dbReference type="ChEBI" id="CHEBI:87215"/>
        <dbReference type="EC" id="2.3.2.5"/>
    </reaction>
</comment>
<dbReference type="InterPro" id="IPR007484">
    <property type="entry name" value="Peptidase_M28"/>
</dbReference>
<dbReference type="GeneID" id="24593284"/>
<feature type="domain" description="Peptidase M28" evidence="7">
    <location>
        <begin position="107"/>
        <end position="320"/>
    </location>
</feature>
<evidence type="ECO:0000313" key="8">
    <source>
        <dbReference type="EMBL" id="KAH9596835.1"/>
    </source>
</evidence>
<keyword evidence="6" id="KW-0732">Signal</keyword>
<dbReference type="OrthoDB" id="3907302at2759"/>
<dbReference type="GO" id="GO:0008270">
    <property type="term" value="F:zinc ion binding"/>
    <property type="evidence" value="ECO:0007669"/>
    <property type="project" value="TreeGrafter"/>
</dbReference>
<proteinExistence type="inferred from homology"/>
<evidence type="ECO:0000256" key="1">
    <source>
        <dbReference type="ARBA" id="ARBA00000001"/>
    </source>
</evidence>
<accession>A0A094ZRX6</accession>
<organism evidence="9">
    <name type="scientific">Schistosoma haematobium</name>
    <name type="common">Blood fluke</name>
    <dbReference type="NCBI Taxonomy" id="6185"/>
    <lineage>
        <taxon>Eukaryota</taxon>
        <taxon>Metazoa</taxon>
        <taxon>Spiralia</taxon>
        <taxon>Lophotrochozoa</taxon>
        <taxon>Platyhelminthes</taxon>
        <taxon>Trematoda</taxon>
        <taxon>Digenea</taxon>
        <taxon>Strigeidida</taxon>
        <taxon>Schistosomatoidea</taxon>
        <taxon>Schistosomatidae</taxon>
        <taxon>Schistosoma</taxon>
    </lineage>
</organism>
<reference evidence="8" key="2">
    <citation type="journal article" date="2019" name="Gigascience">
        <title>High-quality Schistosoma haematobium genome achieved by single-molecule and long-range sequencing.</title>
        <authorList>
            <person name="Stroehlein A.J."/>
            <person name="Korhonen P.K."/>
            <person name="Chong T.M."/>
            <person name="Lim Y.L."/>
            <person name="Chan K.G."/>
            <person name="Webster B."/>
            <person name="Rollinson D."/>
            <person name="Brindley P.J."/>
            <person name="Gasser R.B."/>
            <person name="Young N.D."/>
        </authorList>
    </citation>
    <scope>NUCLEOTIDE SEQUENCE</scope>
</reference>
<reference evidence="9" key="1">
    <citation type="journal article" date="2012" name="Nat. Genet.">
        <title>Whole-genome sequence of Schistosoma haematobium.</title>
        <authorList>
            <person name="Young N.D."/>
            <person name="Jex A.R."/>
            <person name="Li B."/>
            <person name="Liu S."/>
            <person name="Yang L."/>
            <person name="Xiong Z."/>
            <person name="Li Y."/>
            <person name="Cantacessi C."/>
            <person name="Hall R.S."/>
            <person name="Xu X."/>
            <person name="Chen F."/>
            <person name="Wu X."/>
            <person name="Zerlotini A."/>
            <person name="Oliveira G."/>
            <person name="Hofmann A."/>
            <person name="Zhang G."/>
            <person name="Fang X."/>
            <person name="Kang Y."/>
            <person name="Campbell B.E."/>
            <person name="Loukas A."/>
            <person name="Ranganathan S."/>
            <person name="Rollinson D."/>
            <person name="Rinaldi G."/>
            <person name="Brindley P.J."/>
            <person name="Yang H."/>
            <person name="Wang J."/>
            <person name="Wang J."/>
            <person name="Gasser R.B."/>
        </authorList>
    </citation>
    <scope>NUCLEOTIDE SEQUENCE [LARGE SCALE GENOMIC DNA]</scope>
</reference>
<dbReference type="AlphaFoldDB" id="A0A094ZRX6"/>
<dbReference type="SUPFAM" id="SSF53187">
    <property type="entry name" value="Zn-dependent exopeptidases"/>
    <property type="match status" value="1"/>
</dbReference>
<dbReference type="RefSeq" id="XP_012797282.1">
    <property type="nucleotide sequence ID" value="XM_012941828.2"/>
</dbReference>
<dbReference type="EMBL" id="KL250895">
    <property type="protein sequence ID" value="KGB37520.1"/>
    <property type="molecule type" value="Genomic_DNA"/>
</dbReference>
<feature type="signal peptide" evidence="6">
    <location>
        <begin position="1"/>
        <end position="28"/>
    </location>
</feature>
<sequence length="337" mass="38902">MVYLEIVANALLLLTYSVACFTSPYTRGDIIHHELTPDYMLTRLRNRSVKNSLEQIFNKINIIRNVGSPGHLQVREFIRNYLSKCGWETDLDTFEENTVDGVKIFHNIIGYRNDPNYKKYLILACHYESKLLPNFVGSTDSAMPCSMILKIVDLLNYGIKVLKKSDIGLKLIFFDGEEAFKIWTHSDSLYGSRHLAEKWSSTTSKSSNETELSKIDLFILLDLLGAKQPHIPKYPYEDKGSFNMLIELEKRMRSFNLLKSSGENNQPYFGHGVRYHIEDDHIPFVEKGVPVLHLIPSPFPKVWHTIADNATIIDWDTSVDLLFLIKLFVRNYLHILL</sequence>
<keyword evidence="4 9" id="KW-0808">Transferase</keyword>
<evidence type="ECO:0000256" key="6">
    <source>
        <dbReference type="SAM" id="SignalP"/>
    </source>
</evidence>
<dbReference type="InterPro" id="IPR040234">
    <property type="entry name" value="QC/QCL"/>
</dbReference>
<evidence type="ECO:0000256" key="2">
    <source>
        <dbReference type="ARBA" id="ARBA00006014"/>
    </source>
</evidence>
<dbReference type="GO" id="GO:0016603">
    <property type="term" value="F:glutaminyl-peptide cyclotransferase activity"/>
    <property type="evidence" value="ECO:0007669"/>
    <property type="project" value="UniProtKB-EC"/>
</dbReference>
<dbReference type="PANTHER" id="PTHR12283">
    <property type="entry name" value="GLUTAMINYL-PEPTIDE CYCLOTRANSFERASE"/>
    <property type="match status" value="1"/>
</dbReference>
<feature type="chain" id="PRO_5042326883" description="glutaminyl-peptide cyclotransferase" evidence="6">
    <location>
        <begin position="29"/>
        <end position="337"/>
    </location>
</feature>
<evidence type="ECO:0000256" key="5">
    <source>
        <dbReference type="ARBA" id="ARBA00023315"/>
    </source>
</evidence>
<evidence type="ECO:0000259" key="7">
    <source>
        <dbReference type="Pfam" id="PF04389"/>
    </source>
</evidence>
<dbReference type="EMBL" id="AMPZ03000001">
    <property type="protein sequence ID" value="KAH9596835.1"/>
    <property type="molecule type" value="Genomic_DNA"/>
</dbReference>
<dbReference type="CTD" id="24593284"/>